<gene>
    <name evidence="1" type="ORF">B296_00009931</name>
</gene>
<protein>
    <submittedName>
        <fullName evidence="1">Uncharacterized protein</fullName>
    </submittedName>
</protein>
<sequence>MFRHDFRYGKGVAASRIGIGSMAIGRATVASAIGAWSMLISGVGRAMVAFAIDDFRRGKGGRSRSLAPFYEILNLGIASSRLWLEV</sequence>
<dbReference type="Proteomes" id="UP000287651">
    <property type="component" value="Unassembled WGS sequence"/>
</dbReference>
<evidence type="ECO:0000313" key="2">
    <source>
        <dbReference type="Proteomes" id="UP000287651"/>
    </source>
</evidence>
<proteinExistence type="predicted"/>
<accession>A0A426ZXG4</accession>
<comment type="caution">
    <text evidence="1">The sequence shown here is derived from an EMBL/GenBank/DDBJ whole genome shotgun (WGS) entry which is preliminary data.</text>
</comment>
<dbReference type="EMBL" id="AMZH03004632">
    <property type="protein sequence ID" value="RRT68642.1"/>
    <property type="molecule type" value="Genomic_DNA"/>
</dbReference>
<evidence type="ECO:0000313" key="1">
    <source>
        <dbReference type="EMBL" id="RRT68642.1"/>
    </source>
</evidence>
<organism evidence="1 2">
    <name type="scientific">Ensete ventricosum</name>
    <name type="common">Abyssinian banana</name>
    <name type="synonym">Musa ensete</name>
    <dbReference type="NCBI Taxonomy" id="4639"/>
    <lineage>
        <taxon>Eukaryota</taxon>
        <taxon>Viridiplantae</taxon>
        <taxon>Streptophyta</taxon>
        <taxon>Embryophyta</taxon>
        <taxon>Tracheophyta</taxon>
        <taxon>Spermatophyta</taxon>
        <taxon>Magnoliopsida</taxon>
        <taxon>Liliopsida</taxon>
        <taxon>Zingiberales</taxon>
        <taxon>Musaceae</taxon>
        <taxon>Ensete</taxon>
    </lineage>
</organism>
<name>A0A426ZXG4_ENSVE</name>
<reference evidence="1 2" key="1">
    <citation type="journal article" date="2014" name="Agronomy (Basel)">
        <title>A Draft Genome Sequence for Ensete ventricosum, the Drought-Tolerant Tree Against Hunger.</title>
        <authorList>
            <person name="Harrison J."/>
            <person name="Moore K.A."/>
            <person name="Paszkiewicz K."/>
            <person name="Jones T."/>
            <person name="Grant M."/>
            <person name="Ambacheew D."/>
            <person name="Muzemil S."/>
            <person name="Studholme D.J."/>
        </authorList>
    </citation>
    <scope>NUCLEOTIDE SEQUENCE [LARGE SCALE GENOMIC DNA]</scope>
</reference>
<dbReference type="AlphaFoldDB" id="A0A426ZXG4"/>